<organism evidence="1">
    <name type="scientific">Lepeophtheirus salmonis</name>
    <name type="common">Salmon louse</name>
    <name type="synonym">Caligus salmonis</name>
    <dbReference type="NCBI Taxonomy" id="72036"/>
    <lineage>
        <taxon>Eukaryota</taxon>
        <taxon>Metazoa</taxon>
        <taxon>Ecdysozoa</taxon>
        <taxon>Arthropoda</taxon>
        <taxon>Crustacea</taxon>
        <taxon>Multicrustacea</taxon>
        <taxon>Hexanauplia</taxon>
        <taxon>Copepoda</taxon>
        <taxon>Siphonostomatoida</taxon>
        <taxon>Caligidae</taxon>
        <taxon>Lepeophtheirus</taxon>
    </lineage>
</organism>
<name>A0A0K2V4V7_LEPSM</name>
<dbReference type="AlphaFoldDB" id="A0A0K2V4V7"/>
<evidence type="ECO:0000313" key="1">
    <source>
        <dbReference type="EMBL" id="CDW45578.1"/>
    </source>
</evidence>
<accession>A0A0K2V4V7</accession>
<protein>
    <submittedName>
        <fullName evidence="1">Uncharacterized protein</fullName>
    </submittedName>
</protein>
<dbReference type="EMBL" id="HACA01028217">
    <property type="protein sequence ID" value="CDW45578.1"/>
    <property type="molecule type" value="Transcribed_RNA"/>
</dbReference>
<reference evidence="1" key="1">
    <citation type="submission" date="2014-05" db="EMBL/GenBank/DDBJ databases">
        <authorList>
            <person name="Chronopoulou M."/>
        </authorList>
    </citation>
    <scope>NUCLEOTIDE SEQUENCE</scope>
    <source>
        <tissue evidence="1">Whole organism</tissue>
    </source>
</reference>
<proteinExistence type="predicted"/>
<sequence length="34" mass="3910">EVFMKLLKCFIIDVINCIIIKVYTILRALIVGTI</sequence>
<feature type="non-terminal residue" evidence="1">
    <location>
        <position position="1"/>
    </location>
</feature>